<keyword evidence="2" id="KW-1185">Reference proteome</keyword>
<dbReference type="OrthoDB" id="9971805at2"/>
<organism evidence="1 2">
    <name type="scientific">Cryobacterium lactosi</name>
    <dbReference type="NCBI Taxonomy" id="1259202"/>
    <lineage>
        <taxon>Bacteria</taxon>
        <taxon>Bacillati</taxon>
        <taxon>Actinomycetota</taxon>
        <taxon>Actinomycetes</taxon>
        <taxon>Micrococcales</taxon>
        <taxon>Microbacteriaceae</taxon>
        <taxon>Cryobacterium</taxon>
    </lineage>
</organism>
<evidence type="ECO:0000313" key="2">
    <source>
        <dbReference type="Proteomes" id="UP000298468"/>
    </source>
</evidence>
<sequence length="89" mass="9858">MSIDYPRTMQFSFPGFAELDVVVTRNSALNGNSGSSSVRFNVGAGNIWLGEEIREFDSAREFTIQLSGEDEHRNLAQAFRAAADELDRA</sequence>
<comment type="caution">
    <text evidence="1">The sequence shown here is derived from an EMBL/GenBank/DDBJ whole genome shotgun (WGS) entry which is preliminary data.</text>
</comment>
<dbReference type="EMBL" id="SOHM01000020">
    <property type="protein sequence ID" value="TFD90819.1"/>
    <property type="molecule type" value="Genomic_DNA"/>
</dbReference>
<protein>
    <submittedName>
        <fullName evidence="1">Uncharacterized protein</fullName>
    </submittedName>
</protein>
<name>A0A4R9BTR5_9MICO</name>
<gene>
    <name evidence="1" type="ORF">E3T61_09915</name>
</gene>
<evidence type="ECO:0000313" key="1">
    <source>
        <dbReference type="EMBL" id="TFD90819.1"/>
    </source>
</evidence>
<dbReference type="RefSeq" id="WP_134640706.1">
    <property type="nucleotide sequence ID" value="NZ_SOHM01000020.1"/>
</dbReference>
<dbReference type="Proteomes" id="UP000298468">
    <property type="component" value="Unassembled WGS sequence"/>
</dbReference>
<reference evidence="1 2" key="1">
    <citation type="submission" date="2019-03" db="EMBL/GenBank/DDBJ databases">
        <title>Genomics of glacier-inhabiting Cryobacterium strains.</title>
        <authorList>
            <person name="Liu Q."/>
            <person name="Xin Y.-H."/>
        </authorList>
    </citation>
    <scope>NUCLEOTIDE SEQUENCE [LARGE SCALE GENOMIC DNA]</scope>
    <source>
        <strain evidence="1 2">Sr59</strain>
    </source>
</reference>
<proteinExistence type="predicted"/>
<accession>A0A4R9BTR5</accession>
<dbReference type="AlphaFoldDB" id="A0A4R9BTR5"/>